<dbReference type="Proteomes" id="UP000315471">
    <property type="component" value="Unassembled WGS sequence"/>
</dbReference>
<sequence length="40" mass="4373">MLPRVNRKYHSALVSDRKTVSVVPNFSNVVAYVGVLAATL</sequence>
<dbReference type="AlphaFoldDB" id="A0A5C6DV59"/>
<accession>A0A5C6DV59</accession>
<evidence type="ECO:0000313" key="2">
    <source>
        <dbReference type="Proteomes" id="UP000315471"/>
    </source>
</evidence>
<protein>
    <submittedName>
        <fullName evidence="1">Uncharacterized protein</fullName>
    </submittedName>
</protein>
<organism evidence="1 2">
    <name type="scientific">Novipirellula aureliae</name>
    <dbReference type="NCBI Taxonomy" id="2527966"/>
    <lineage>
        <taxon>Bacteria</taxon>
        <taxon>Pseudomonadati</taxon>
        <taxon>Planctomycetota</taxon>
        <taxon>Planctomycetia</taxon>
        <taxon>Pirellulales</taxon>
        <taxon>Pirellulaceae</taxon>
        <taxon>Novipirellula</taxon>
    </lineage>
</organism>
<gene>
    <name evidence="1" type="ORF">Q31b_40440</name>
</gene>
<dbReference type="EMBL" id="SJPY01000006">
    <property type="protein sequence ID" value="TWU38966.1"/>
    <property type="molecule type" value="Genomic_DNA"/>
</dbReference>
<reference evidence="1 2" key="1">
    <citation type="submission" date="2019-02" db="EMBL/GenBank/DDBJ databases">
        <title>Deep-cultivation of Planctomycetes and their phenomic and genomic characterization uncovers novel biology.</title>
        <authorList>
            <person name="Wiegand S."/>
            <person name="Jogler M."/>
            <person name="Boedeker C."/>
            <person name="Pinto D."/>
            <person name="Vollmers J."/>
            <person name="Rivas-Marin E."/>
            <person name="Kohn T."/>
            <person name="Peeters S.H."/>
            <person name="Heuer A."/>
            <person name="Rast P."/>
            <person name="Oberbeckmann S."/>
            <person name="Bunk B."/>
            <person name="Jeske O."/>
            <person name="Meyerdierks A."/>
            <person name="Storesund J.E."/>
            <person name="Kallscheuer N."/>
            <person name="Luecker S."/>
            <person name="Lage O.M."/>
            <person name="Pohl T."/>
            <person name="Merkel B.J."/>
            <person name="Hornburger P."/>
            <person name="Mueller R.-W."/>
            <person name="Bruemmer F."/>
            <person name="Labrenz M."/>
            <person name="Spormann A.M."/>
            <person name="Op Den Camp H."/>
            <person name="Overmann J."/>
            <person name="Amann R."/>
            <person name="Jetten M.S.M."/>
            <person name="Mascher T."/>
            <person name="Medema M.H."/>
            <person name="Devos D.P."/>
            <person name="Kaster A.-K."/>
            <person name="Ovreas L."/>
            <person name="Rohde M."/>
            <person name="Galperin M.Y."/>
            <person name="Jogler C."/>
        </authorList>
    </citation>
    <scope>NUCLEOTIDE SEQUENCE [LARGE SCALE GENOMIC DNA]</scope>
    <source>
        <strain evidence="1 2">Q31b</strain>
    </source>
</reference>
<keyword evidence="2" id="KW-1185">Reference proteome</keyword>
<name>A0A5C6DV59_9BACT</name>
<comment type="caution">
    <text evidence="1">The sequence shown here is derived from an EMBL/GenBank/DDBJ whole genome shotgun (WGS) entry which is preliminary data.</text>
</comment>
<evidence type="ECO:0000313" key="1">
    <source>
        <dbReference type="EMBL" id="TWU38966.1"/>
    </source>
</evidence>
<proteinExistence type="predicted"/>